<sequence length="129" mass="13824">MRKLSVALTMLSSLFVLTGCNTNNETAEAPTQSSTSQSDTSSSSSMEESAESTSSTSENVINSEEEAFNFIKEETGIEADNTDIAYELLESDEDSYTLKLVSKSLQEQGGSGAAGIYKVYKDGTYEIVA</sequence>
<feature type="chain" id="PRO_5046029317" evidence="2">
    <location>
        <begin position="19"/>
        <end position="129"/>
    </location>
</feature>
<reference evidence="3 4" key="1">
    <citation type="journal article" date="2020" name="Microorganisms">
        <title>New Insight into Antimicrobial Compounds from Food and Marine-Sourced Carnobacterium Species through Phenotype and Genome Analyses.</title>
        <authorList>
            <person name="Begrem S."/>
            <person name="Ivaniuk F."/>
            <person name="Gigout-Chevalier F."/>
            <person name="Kolypczuk L."/>
            <person name="Bonnetot S."/>
            <person name="Leroi F."/>
            <person name="Grovel O."/>
            <person name="Delbarre-Ladrat C."/>
            <person name="Passerini D."/>
        </authorList>
    </citation>
    <scope>NUCLEOTIDE SEQUENCE [LARGE SCALE GENOMIC DNA]</scope>
    <source>
        <strain evidence="3 4">MIP2551</strain>
    </source>
</reference>
<dbReference type="Proteomes" id="UP000638836">
    <property type="component" value="Unassembled WGS sequence"/>
</dbReference>
<comment type="caution">
    <text evidence="3">The sequence shown here is derived from an EMBL/GenBank/DDBJ whole genome shotgun (WGS) entry which is preliminary data.</text>
</comment>
<proteinExistence type="predicted"/>
<feature type="compositionally biased region" description="Polar residues" evidence="1">
    <location>
        <begin position="23"/>
        <end position="32"/>
    </location>
</feature>
<organism evidence="3 4">
    <name type="scientific">Carnobacterium inhibens</name>
    <dbReference type="NCBI Taxonomy" id="147709"/>
    <lineage>
        <taxon>Bacteria</taxon>
        <taxon>Bacillati</taxon>
        <taxon>Bacillota</taxon>
        <taxon>Bacilli</taxon>
        <taxon>Lactobacillales</taxon>
        <taxon>Carnobacteriaceae</taxon>
        <taxon>Carnobacterium</taxon>
    </lineage>
</organism>
<evidence type="ECO:0000256" key="2">
    <source>
        <dbReference type="SAM" id="SignalP"/>
    </source>
</evidence>
<dbReference type="PROSITE" id="PS51257">
    <property type="entry name" value="PROKAR_LIPOPROTEIN"/>
    <property type="match status" value="1"/>
</dbReference>
<evidence type="ECO:0000313" key="3">
    <source>
        <dbReference type="EMBL" id="MBC9824811.1"/>
    </source>
</evidence>
<dbReference type="EMBL" id="WNJQ01000002">
    <property type="protein sequence ID" value="MBC9824811.1"/>
    <property type="molecule type" value="Genomic_DNA"/>
</dbReference>
<evidence type="ECO:0000256" key="1">
    <source>
        <dbReference type="SAM" id="MobiDB-lite"/>
    </source>
</evidence>
<keyword evidence="4" id="KW-1185">Reference proteome</keyword>
<evidence type="ECO:0000313" key="4">
    <source>
        <dbReference type="Proteomes" id="UP000638836"/>
    </source>
</evidence>
<gene>
    <name evidence="3" type="ORF">GLO26_03070</name>
</gene>
<feature type="region of interest" description="Disordered" evidence="1">
    <location>
        <begin position="23"/>
        <end position="67"/>
    </location>
</feature>
<name>A0ABR7TC57_9LACT</name>
<feature type="signal peptide" evidence="2">
    <location>
        <begin position="1"/>
        <end position="18"/>
    </location>
</feature>
<keyword evidence="2" id="KW-0732">Signal</keyword>
<protein>
    <submittedName>
        <fullName evidence="3">Uncharacterized protein</fullName>
    </submittedName>
</protein>
<accession>A0ABR7TC57</accession>
<dbReference type="RefSeq" id="WP_023177842.1">
    <property type="nucleotide sequence ID" value="NZ_WNJQ01000002.1"/>
</dbReference>
<feature type="compositionally biased region" description="Low complexity" evidence="1">
    <location>
        <begin position="33"/>
        <end position="58"/>
    </location>
</feature>